<dbReference type="AlphaFoldDB" id="A0AAD4BU08"/>
<proteinExistence type="predicted"/>
<accession>A0AAD4BU08</accession>
<reference evidence="1" key="2">
    <citation type="journal article" date="2020" name="Nat. Commun.">
        <title>Large-scale genome sequencing of mycorrhizal fungi provides insights into the early evolution of symbiotic traits.</title>
        <authorList>
            <person name="Miyauchi S."/>
            <person name="Kiss E."/>
            <person name="Kuo A."/>
            <person name="Drula E."/>
            <person name="Kohler A."/>
            <person name="Sanchez-Garcia M."/>
            <person name="Morin E."/>
            <person name="Andreopoulos B."/>
            <person name="Barry K.W."/>
            <person name="Bonito G."/>
            <person name="Buee M."/>
            <person name="Carver A."/>
            <person name="Chen C."/>
            <person name="Cichocki N."/>
            <person name="Clum A."/>
            <person name="Culley D."/>
            <person name="Crous P.W."/>
            <person name="Fauchery L."/>
            <person name="Girlanda M."/>
            <person name="Hayes R.D."/>
            <person name="Keri Z."/>
            <person name="LaButti K."/>
            <person name="Lipzen A."/>
            <person name="Lombard V."/>
            <person name="Magnuson J."/>
            <person name="Maillard F."/>
            <person name="Murat C."/>
            <person name="Nolan M."/>
            <person name="Ohm R.A."/>
            <person name="Pangilinan J."/>
            <person name="Pereira M.F."/>
            <person name="Perotto S."/>
            <person name="Peter M."/>
            <person name="Pfister S."/>
            <person name="Riley R."/>
            <person name="Sitrit Y."/>
            <person name="Stielow J.B."/>
            <person name="Szollosi G."/>
            <person name="Zifcakova L."/>
            <person name="Stursova M."/>
            <person name="Spatafora J.W."/>
            <person name="Tedersoo L."/>
            <person name="Vaario L.M."/>
            <person name="Yamada A."/>
            <person name="Yan M."/>
            <person name="Wang P."/>
            <person name="Xu J."/>
            <person name="Bruns T."/>
            <person name="Baldrian P."/>
            <person name="Vilgalys R."/>
            <person name="Dunand C."/>
            <person name="Henrissat B."/>
            <person name="Grigoriev I.V."/>
            <person name="Hibbett D."/>
            <person name="Nagy L.G."/>
            <person name="Martin F.M."/>
        </authorList>
    </citation>
    <scope>NUCLEOTIDE SEQUENCE</scope>
    <source>
        <strain evidence="1">BED1</strain>
    </source>
</reference>
<protein>
    <recommendedName>
        <fullName evidence="3">Ricin B lectin domain-containing protein</fullName>
    </recommendedName>
</protein>
<dbReference type="Proteomes" id="UP001194468">
    <property type="component" value="Unassembled WGS sequence"/>
</dbReference>
<evidence type="ECO:0000313" key="2">
    <source>
        <dbReference type="Proteomes" id="UP001194468"/>
    </source>
</evidence>
<evidence type="ECO:0000313" key="1">
    <source>
        <dbReference type="EMBL" id="KAF8439711.1"/>
    </source>
</evidence>
<reference evidence="1" key="1">
    <citation type="submission" date="2019-10" db="EMBL/GenBank/DDBJ databases">
        <authorList>
            <consortium name="DOE Joint Genome Institute"/>
            <person name="Kuo A."/>
            <person name="Miyauchi S."/>
            <person name="Kiss E."/>
            <person name="Drula E."/>
            <person name="Kohler A."/>
            <person name="Sanchez-Garcia M."/>
            <person name="Andreopoulos B."/>
            <person name="Barry K.W."/>
            <person name="Bonito G."/>
            <person name="Buee M."/>
            <person name="Carver A."/>
            <person name="Chen C."/>
            <person name="Cichocki N."/>
            <person name="Clum A."/>
            <person name="Culley D."/>
            <person name="Crous P.W."/>
            <person name="Fauchery L."/>
            <person name="Girlanda M."/>
            <person name="Hayes R."/>
            <person name="Keri Z."/>
            <person name="LaButti K."/>
            <person name="Lipzen A."/>
            <person name="Lombard V."/>
            <person name="Magnuson J."/>
            <person name="Maillard F."/>
            <person name="Morin E."/>
            <person name="Murat C."/>
            <person name="Nolan M."/>
            <person name="Ohm R."/>
            <person name="Pangilinan J."/>
            <person name="Pereira M."/>
            <person name="Perotto S."/>
            <person name="Peter M."/>
            <person name="Riley R."/>
            <person name="Sitrit Y."/>
            <person name="Stielow B."/>
            <person name="Szollosi G."/>
            <person name="Zifcakova L."/>
            <person name="Stursova M."/>
            <person name="Spatafora J.W."/>
            <person name="Tedersoo L."/>
            <person name="Vaario L.-M."/>
            <person name="Yamada A."/>
            <person name="Yan M."/>
            <person name="Wang P."/>
            <person name="Xu J."/>
            <person name="Bruns T."/>
            <person name="Baldrian P."/>
            <person name="Vilgalys R."/>
            <person name="Henrissat B."/>
            <person name="Grigoriev I.V."/>
            <person name="Hibbett D."/>
            <person name="Nagy L.G."/>
            <person name="Martin F.M."/>
        </authorList>
    </citation>
    <scope>NUCLEOTIDE SEQUENCE</scope>
    <source>
        <strain evidence="1">BED1</strain>
    </source>
</reference>
<name>A0AAD4BU08_BOLED</name>
<dbReference type="SUPFAM" id="SSF50370">
    <property type="entry name" value="Ricin B-like lectins"/>
    <property type="match status" value="1"/>
</dbReference>
<keyword evidence="2" id="KW-1185">Reference proteome</keyword>
<dbReference type="Gene3D" id="2.80.10.50">
    <property type="match status" value="1"/>
</dbReference>
<dbReference type="EMBL" id="WHUW01000013">
    <property type="protein sequence ID" value="KAF8439711.1"/>
    <property type="molecule type" value="Genomic_DNA"/>
</dbReference>
<organism evidence="1 2">
    <name type="scientific">Boletus edulis BED1</name>
    <dbReference type="NCBI Taxonomy" id="1328754"/>
    <lineage>
        <taxon>Eukaryota</taxon>
        <taxon>Fungi</taxon>
        <taxon>Dikarya</taxon>
        <taxon>Basidiomycota</taxon>
        <taxon>Agaricomycotina</taxon>
        <taxon>Agaricomycetes</taxon>
        <taxon>Agaricomycetidae</taxon>
        <taxon>Boletales</taxon>
        <taxon>Boletineae</taxon>
        <taxon>Boletaceae</taxon>
        <taxon>Boletoideae</taxon>
        <taxon>Boletus</taxon>
    </lineage>
</organism>
<dbReference type="InterPro" id="IPR035992">
    <property type="entry name" value="Ricin_B-like_lectins"/>
</dbReference>
<evidence type="ECO:0008006" key="3">
    <source>
        <dbReference type="Google" id="ProtNLM"/>
    </source>
</evidence>
<comment type="caution">
    <text evidence="1">The sequence shown here is derived from an EMBL/GenBank/DDBJ whole genome shotgun (WGS) entry which is preliminary data.</text>
</comment>
<gene>
    <name evidence="1" type="ORF">L210DRAFT_3645717</name>
</gene>
<sequence length="141" mass="15221">MPPFVPNGVYKIRNVEFSHEVAGLVGGVSIGTLVGFIDPPGNPSTLWRIKNIGGGGNEITIESVSSPGSFASAVQYPDELIAGSGDQTVWTVVKEDRGYYLQSPNGELVWQLTCNGKCAPIVLIPFTAQDNTKWTFDRVKH</sequence>